<organism evidence="1 2">
    <name type="scientific">Schistosoma mattheei</name>
    <dbReference type="NCBI Taxonomy" id="31246"/>
    <lineage>
        <taxon>Eukaryota</taxon>
        <taxon>Metazoa</taxon>
        <taxon>Spiralia</taxon>
        <taxon>Lophotrochozoa</taxon>
        <taxon>Platyhelminthes</taxon>
        <taxon>Trematoda</taxon>
        <taxon>Digenea</taxon>
        <taxon>Strigeidida</taxon>
        <taxon>Schistosomatoidea</taxon>
        <taxon>Schistosomatidae</taxon>
        <taxon>Schistosoma</taxon>
    </lineage>
</organism>
<sequence length="41" mass="4866">MPTQIMHNYDLSIPLKAPDTTLKLEWMYPFCGLFFILYLLS</sequence>
<reference evidence="1 2" key="1">
    <citation type="submission" date="2018-11" db="EMBL/GenBank/DDBJ databases">
        <authorList>
            <consortium name="Pathogen Informatics"/>
        </authorList>
    </citation>
    <scope>NUCLEOTIDE SEQUENCE [LARGE SCALE GENOMIC DNA]</scope>
    <source>
        <strain>Denwood</strain>
        <strain evidence="2">Zambia</strain>
    </source>
</reference>
<dbReference type="Proteomes" id="UP000269396">
    <property type="component" value="Unassembled WGS sequence"/>
</dbReference>
<keyword evidence="2" id="KW-1185">Reference proteome</keyword>
<gene>
    <name evidence="1" type="ORF">SMTD_LOCUS17201</name>
</gene>
<dbReference type="AlphaFoldDB" id="A0A183PS65"/>
<accession>A0A183PS65</accession>
<dbReference type="EMBL" id="UZAL01038346">
    <property type="protein sequence ID" value="VDP73467.1"/>
    <property type="molecule type" value="Genomic_DNA"/>
</dbReference>
<name>A0A183PS65_9TREM</name>
<proteinExistence type="predicted"/>
<protein>
    <submittedName>
        <fullName evidence="1">Uncharacterized protein</fullName>
    </submittedName>
</protein>
<evidence type="ECO:0000313" key="1">
    <source>
        <dbReference type="EMBL" id="VDP73467.1"/>
    </source>
</evidence>
<evidence type="ECO:0000313" key="2">
    <source>
        <dbReference type="Proteomes" id="UP000269396"/>
    </source>
</evidence>